<dbReference type="GO" id="GO:0005737">
    <property type="term" value="C:cytoplasm"/>
    <property type="evidence" value="ECO:0007669"/>
    <property type="project" value="UniProtKB-SubCell"/>
</dbReference>
<dbReference type="SMART" id="SM00382">
    <property type="entry name" value="AAA"/>
    <property type="match status" value="1"/>
</dbReference>
<feature type="binding site" evidence="8">
    <location>
        <position position="167"/>
    </location>
    <ligand>
        <name>ATP</name>
        <dbReference type="ChEBI" id="CHEBI:30616"/>
    </ligand>
</feature>
<dbReference type="InterPro" id="IPR024633">
    <property type="entry name" value="DnaA_N_dom"/>
</dbReference>
<dbReference type="PROSITE" id="PS01008">
    <property type="entry name" value="DNAA"/>
    <property type="match status" value="1"/>
</dbReference>
<dbReference type="SMART" id="SM00760">
    <property type="entry name" value="Bac_DnaA_C"/>
    <property type="match status" value="1"/>
</dbReference>
<dbReference type="InterPro" id="IPR010921">
    <property type="entry name" value="Trp_repressor/repl_initiator"/>
</dbReference>
<dbReference type="InterPro" id="IPR013317">
    <property type="entry name" value="DnaA_dom"/>
</dbReference>
<feature type="binding site" evidence="8">
    <location>
        <position position="168"/>
    </location>
    <ligand>
        <name>ATP</name>
        <dbReference type="ChEBI" id="CHEBI:30616"/>
    </ligand>
</feature>
<dbReference type="Gene3D" id="1.10.1750.10">
    <property type="match status" value="1"/>
</dbReference>
<comment type="similarity">
    <text evidence="1 8 11">Belongs to the DnaA family.</text>
</comment>
<dbReference type="SUPFAM" id="SSF48295">
    <property type="entry name" value="TrpR-like"/>
    <property type="match status" value="1"/>
</dbReference>
<reference evidence="14 15" key="1">
    <citation type="journal article" date="2016" name="Nat. Commun.">
        <title>Thousands of microbial genomes shed light on interconnected biogeochemical processes in an aquifer system.</title>
        <authorList>
            <person name="Anantharaman K."/>
            <person name="Brown C.T."/>
            <person name="Hug L.A."/>
            <person name="Sharon I."/>
            <person name="Castelle C.J."/>
            <person name="Probst A.J."/>
            <person name="Thomas B.C."/>
            <person name="Singh A."/>
            <person name="Wilkins M.J."/>
            <person name="Karaoz U."/>
            <person name="Brodie E.L."/>
            <person name="Williams K.H."/>
            <person name="Hubbard S.S."/>
            <person name="Banfield J.F."/>
        </authorList>
    </citation>
    <scope>NUCLEOTIDE SEQUENCE [LARGE SCALE GENOMIC DNA]</scope>
</reference>
<comment type="caution">
    <text evidence="8">Lacks conserved residue(s) required for the propagation of feature annotation.</text>
</comment>
<dbReference type="STRING" id="1802158.A2827_02640"/>
<dbReference type="InterPro" id="IPR013159">
    <property type="entry name" value="DnaA_C"/>
</dbReference>
<feature type="region of interest" description="Domain I, interacts with DnaA modulators" evidence="8">
    <location>
        <begin position="1"/>
        <end position="86"/>
    </location>
</feature>
<comment type="subunit">
    <text evidence="8">Oligomerizes as a right-handed, spiral filament on DNA at oriC.</text>
</comment>
<keyword evidence="6 8" id="KW-0446">Lipid-binding</keyword>
<evidence type="ECO:0000259" key="12">
    <source>
        <dbReference type="SMART" id="SM00382"/>
    </source>
</evidence>
<dbReference type="PRINTS" id="PR00051">
    <property type="entry name" value="DNAA"/>
</dbReference>
<feature type="region of interest" description="Domain IV, binds dsDNA" evidence="8">
    <location>
        <begin position="338"/>
        <end position="459"/>
    </location>
</feature>
<keyword evidence="7 8" id="KW-0238">DNA-binding</keyword>
<comment type="domain">
    <text evidence="8">Domain I is involved in oligomerization and binding regulators, domain II is flexibile and of varying length in different bacteria, domain III forms the AAA+ region, while domain IV binds dsDNA.</text>
</comment>
<evidence type="ECO:0000256" key="11">
    <source>
        <dbReference type="RuleBase" id="RU004227"/>
    </source>
</evidence>
<dbReference type="CDD" id="cd06571">
    <property type="entry name" value="Bac_DnaA_C"/>
    <property type="match status" value="1"/>
</dbReference>
<dbReference type="GO" id="GO:0006275">
    <property type="term" value="P:regulation of DNA replication"/>
    <property type="evidence" value="ECO:0007669"/>
    <property type="project" value="UniProtKB-UniRule"/>
</dbReference>
<comment type="function">
    <text evidence="8 10">Plays an essential role in the initiation and regulation of chromosomal replication. ATP-DnaA binds to the origin of replication (oriC) to initiate formation of the DNA replication initiation complex once per cell cycle. Binds the DnaA box (a 9 base pair repeat at the origin) and separates the double-stranded (ds)DNA. Forms a right-handed helical filament on oriC DNA; dsDNA binds to the exterior of the filament while single-stranded (ss)DNA is stabiized in the filament's interior. The ATP-DnaA-oriC complex binds and stabilizes one strand of the AT-rich DNA unwinding element (DUE), permitting loading of DNA polymerase. After initiation quickly degrades to an ADP-DnaA complex that is not apt for DNA replication. Binds acidic phospholipids.</text>
</comment>
<gene>
    <name evidence="8" type="primary">dnaA</name>
    <name evidence="14" type="ORF">A2827_02640</name>
</gene>
<evidence type="ECO:0000313" key="14">
    <source>
        <dbReference type="EMBL" id="OGZ58099.1"/>
    </source>
</evidence>
<comment type="subcellular location">
    <subcellularLocation>
        <location evidence="8">Cytoplasm</location>
    </subcellularLocation>
</comment>
<evidence type="ECO:0000259" key="13">
    <source>
        <dbReference type="SMART" id="SM00760"/>
    </source>
</evidence>
<dbReference type="InterPro" id="IPR038454">
    <property type="entry name" value="DnaA_N_sf"/>
</dbReference>
<dbReference type="CDD" id="cd00009">
    <property type="entry name" value="AAA"/>
    <property type="match status" value="1"/>
</dbReference>
<proteinExistence type="inferred from homology"/>
<dbReference type="FunFam" id="3.40.50.300:FF:000668">
    <property type="entry name" value="Chromosomal replication initiator protein DnaA"/>
    <property type="match status" value="1"/>
</dbReference>
<dbReference type="PANTHER" id="PTHR30050">
    <property type="entry name" value="CHROMOSOMAL REPLICATION INITIATOR PROTEIN DNAA"/>
    <property type="match status" value="1"/>
</dbReference>
<feature type="region of interest" description="Domain III, AAA+ region" evidence="8">
    <location>
        <begin position="121"/>
        <end position="337"/>
    </location>
</feature>
<evidence type="ECO:0000256" key="9">
    <source>
        <dbReference type="NCBIfam" id="TIGR00362"/>
    </source>
</evidence>
<protein>
    <recommendedName>
        <fullName evidence="8 9">Chromosomal replication initiator protein DnaA</fullName>
    </recommendedName>
</protein>
<sequence>MLVTKEDLWQIALSEIELNTSKANFTTWFRNTYIISRKDSGVVISVPNGFSKEWLENKFYKLILRSIRQVCPEIKEVSFLIESKKPQSSLNSSQSASRMKTLSNLNDQLAFEQLNIDKETNLNPKYTFNTFIVGASNEVAHAAACSISENPGREYNPLYIYGGVGLGKTHLLQAVGNKLKDTDKNRKIKYISSEKFTNDFINGLHYQTLKEFREQYRKLDVLIIDDIQFIAKKERTQEEFFHTFNTLYEDNKQIIISSDRPPKSIDSIEDRLRSRFEGGLMVDVGYPDYETRVAILRSKLKEKGAELQDDVVYYLAEYIQSNIRELEGALNILLSSSKEKGADINIEKTKKHLDKIVKKPRRAMNLGRLIKAVSSIYDVSEKDILSQNRKRQIAHPRQVLMYLMREEMKQSFPVIGDKLGGRDHTTVIHAYSKICTALKNNDEQLAEEINLIKREIYIT</sequence>
<dbReference type="GO" id="GO:0006270">
    <property type="term" value="P:DNA replication initiation"/>
    <property type="evidence" value="ECO:0007669"/>
    <property type="project" value="UniProtKB-UniRule"/>
</dbReference>
<dbReference type="InterPro" id="IPR020591">
    <property type="entry name" value="Chromosome_initiator_DnaA-like"/>
</dbReference>
<evidence type="ECO:0000256" key="2">
    <source>
        <dbReference type="ARBA" id="ARBA00022490"/>
    </source>
</evidence>
<dbReference type="InterPro" id="IPR018312">
    <property type="entry name" value="Chromosome_initiator_DnaA_CS"/>
</dbReference>
<dbReference type="InterPro" id="IPR003593">
    <property type="entry name" value="AAA+_ATPase"/>
</dbReference>
<organism evidence="14 15">
    <name type="scientific">Candidatus Spechtbacteria bacterium RIFCSPHIGHO2_01_FULL_43_30</name>
    <dbReference type="NCBI Taxonomy" id="1802158"/>
    <lineage>
        <taxon>Bacteria</taxon>
        <taxon>Candidatus Spechtiibacteriota</taxon>
    </lineage>
</organism>
<name>A0A1G2H6X5_9BACT</name>
<feature type="binding site" evidence="8">
    <location>
        <position position="165"/>
    </location>
    <ligand>
        <name>ATP</name>
        <dbReference type="ChEBI" id="CHEBI:30616"/>
    </ligand>
</feature>
<evidence type="ECO:0000256" key="3">
    <source>
        <dbReference type="ARBA" id="ARBA00022705"/>
    </source>
</evidence>
<dbReference type="Gene3D" id="3.30.300.180">
    <property type="match status" value="1"/>
</dbReference>
<dbReference type="InterPro" id="IPR027417">
    <property type="entry name" value="P-loop_NTPase"/>
</dbReference>
<dbReference type="GO" id="GO:0003688">
    <property type="term" value="F:DNA replication origin binding"/>
    <property type="evidence" value="ECO:0007669"/>
    <property type="project" value="UniProtKB-UniRule"/>
</dbReference>
<accession>A0A1G2H6X5</accession>
<dbReference type="HAMAP" id="MF_00377">
    <property type="entry name" value="DnaA_bact"/>
    <property type="match status" value="1"/>
</dbReference>
<feature type="domain" description="Chromosomal replication initiator DnaA C-terminal" evidence="13">
    <location>
        <begin position="365"/>
        <end position="434"/>
    </location>
</feature>
<evidence type="ECO:0000313" key="15">
    <source>
        <dbReference type="Proteomes" id="UP000177932"/>
    </source>
</evidence>
<evidence type="ECO:0000256" key="6">
    <source>
        <dbReference type="ARBA" id="ARBA00023121"/>
    </source>
</evidence>
<dbReference type="GO" id="GO:0005886">
    <property type="term" value="C:plasma membrane"/>
    <property type="evidence" value="ECO:0007669"/>
    <property type="project" value="TreeGrafter"/>
</dbReference>
<keyword evidence="5 8" id="KW-0067">ATP-binding</keyword>
<dbReference type="GO" id="GO:0008289">
    <property type="term" value="F:lipid binding"/>
    <property type="evidence" value="ECO:0007669"/>
    <property type="project" value="UniProtKB-KW"/>
</dbReference>
<evidence type="ECO:0000256" key="7">
    <source>
        <dbReference type="ARBA" id="ARBA00023125"/>
    </source>
</evidence>
<evidence type="ECO:0000256" key="1">
    <source>
        <dbReference type="ARBA" id="ARBA00006583"/>
    </source>
</evidence>
<feature type="binding site" evidence="8">
    <location>
        <position position="169"/>
    </location>
    <ligand>
        <name>ATP</name>
        <dbReference type="ChEBI" id="CHEBI:30616"/>
    </ligand>
</feature>
<dbReference type="PANTHER" id="PTHR30050:SF2">
    <property type="entry name" value="CHROMOSOMAL REPLICATION INITIATOR PROTEIN DNAA"/>
    <property type="match status" value="1"/>
</dbReference>
<dbReference type="Pfam" id="PF08299">
    <property type="entry name" value="Bac_DnaA_C"/>
    <property type="match status" value="1"/>
</dbReference>
<evidence type="ECO:0000256" key="10">
    <source>
        <dbReference type="RuleBase" id="RU000577"/>
    </source>
</evidence>
<dbReference type="InterPro" id="IPR001957">
    <property type="entry name" value="Chromosome_initiator_DnaA"/>
</dbReference>
<feature type="domain" description="AAA+ ATPase" evidence="12">
    <location>
        <begin position="154"/>
        <end position="287"/>
    </location>
</feature>
<keyword evidence="3 8" id="KW-0235">DNA replication</keyword>
<dbReference type="GO" id="GO:0005524">
    <property type="term" value="F:ATP binding"/>
    <property type="evidence" value="ECO:0007669"/>
    <property type="project" value="UniProtKB-UniRule"/>
</dbReference>
<evidence type="ECO:0000256" key="8">
    <source>
        <dbReference type="HAMAP-Rule" id="MF_00377"/>
    </source>
</evidence>
<dbReference type="NCBIfam" id="TIGR00362">
    <property type="entry name" value="DnaA"/>
    <property type="match status" value="1"/>
</dbReference>
<dbReference type="Gene3D" id="1.10.8.60">
    <property type="match status" value="1"/>
</dbReference>
<dbReference type="AlphaFoldDB" id="A0A1G2H6X5"/>
<evidence type="ECO:0000256" key="4">
    <source>
        <dbReference type="ARBA" id="ARBA00022741"/>
    </source>
</evidence>
<keyword evidence="4 8" id="KW-0547">Nucleotide-binding</keyword>
<dbReference type="Pfam" id="PF00308">
    <property type="entry name" value="Bac_DnaA"/>
    <property type="match status" value="1"/>
</dbReference>
<keyword evidence="2 8" id="KW-0963">Cytoplasm</keyword>
<dbReference type="Gene3D" id="3.40.50.300">
    <property type="entry name" value="P-loop containing nucleotide triphosphate hydrolases"/>
    <property type="match status" value="1"/>
</dbReference>
<dbReference type="SUPFAM" id="SSF52540">
    <property type="entry name" value="P-loop containing nucleoside triphosphate hydrolases"/>
    <property type="match status" value="1"/>
</dbReference>
<dbReference type="Pfam" id="PF11638">
    <property type="entry name" value="DnaA_N"/>
    <property type="match status" value="1"/>
</dbReference>
<dbReference type="EMBL" id="MHOD01000014">
    <property type="protein sequence ID" value="OGZ58099.1"/>
    <property type="molecule type" value="Genomic_DNA"/>
</dbReference>
<evidence type="ECO:0000256" key="5">
    <source>
        <dbReference type="ARBA" id="ARBA00022840"/>
    </source>
</evidence>
<dbReference type="Proteomes" id="UP000177932">
    <property type="component" value="Unassembled WGS sequence"/>
</dbReference>
<comment type="caution">
    <text evidence="14">The sequence shown here is derived from an EMBL/GenBank/DDBJ whole genome shotgun (WGS) entry which is preliminary data.</text>
</comment>